<evidence type="ECO:0000256" key="10">
    <source>
        <dbReference type="SAM" id="MobiDB-lite"/>
    </source>
</evidence>
<dbReference type="SUPFAM" id="SSF56219">
    <property type="entry name" value="DNase I-like"/>
    <property type="match status" value="1"/>
</dbReference>
<feature type="compositionally biased region" description="Polar residues" evidence="10">
    <location>
        <begin position="665"/>
        <end position="683"/>
    </location>
</feature>
<dbReference type="InterPro" id="IPR036691">
    <property type="entry name" value="Endo/exonu/phosph_ase_sf"/>
</dbReference>
<comment type="catalytic activity">
    <reaction evidence="8">
        <text>a 5'-end triphospho-ribonucleoside in mRNA + H2O = a 5'-end diphospho-ribonucleoside in mRNA + phosphate + H(+)</text>
        <dbReference type="Rhea" id="RHEA:67004"/>
        <dbReference type="Rhea" id="RHEA-COMP:17164"/>
        <dbReference type="Rhea" id="RHEA-COMP:17165"/>
        <dbReference type="ChEBI" id="CHEBI:15377"/>
        <dbReference type="ChEBI" id="CHEBI:15378"/>
        <dbReference type="ChEBI" id="CHEBI:43474"/>
        <dbReference type="ChEBI" id="CHEBI:167616"/>
        <dbReference type="ChEBI" id="CHEBI:167618"/>
        <dbReference type="EC" id="3.6.1.74"/>
    </reaction>
    <physiologicalReaction direction="left-to-right" evidence="8">
        <dbReference type="Rhea" id="RHEA:67005"/>
    </physiologicalReaction>
</comment>
<protein>
    <recommendedName>
        <fullName evidence="2">Conserved oligomeric Golgi complex subunit 5</fullName>
        <ecNumber evidence="7">3.6.1.74</ecNumber>
    </recommendedName>
</protein>
<dbReference type="InterPro" id="IPR048485">
    <property type="entry name" value="COG5_helical"/>
</dbReference>
<accession>A0ABN9RQ51</accession>
<sequence>MSEKGGSPAAMPLRCKGISKRPPPGEPGGDPGGRADRSRSPPQGDEADLDAYATMAYVQSLQSKIDAMETSIKESINATVSTATNPISLALKAAQDGIDGLGAKIEKNVHLAVGQHIDATRKHFQQQLDAFNTRVGEVEAKQEKTDKAIELMAEQIKALQRELATANQQPIKQQFISRDFDREIDATIIKVHADGLVTLAKATESLTKFVVGCDIRETDFTVTGNDTAKFFTIKFTGLPGPASRRAQKVLDSMRSPNGTWVRVYADAVSGHGAVELRMGPDKSPKQIKTEIAGKRLRQAMEREFPNHVWRVDRTKAWITAGWAPVIAHSVRPGRDEPTVLTQNRLASGPTPCMAVGTWNARALLGYQGRRVVEKSSYLKSMPLRKMVLGIQEVHQNRGQLLAFMRKIDSTLDMHSSFAPGHHGTISGGVATVFPAGMNAVSDPVFPGRVLRSVFRVGDQVMIFYNVHNYDLSNATIQNITTRINSDLQWARSDPSRVVLFVTGGFKFSAVGKLKLLDPVAKGNSNPTETSKASSRKWHNALKHLVEIDSADTTHYCSEAKAETAIDRCFCSFIPTQMLQLAVTPSTFSTPEDLSRRRVSDHAALFVSFTMRDAKPSPNQPIAQYITDNSLLASFAGTKSHKNTSRSMVAASGSSIMQSSRSGQATSSAKTLNSVKQPSTKQFNVGASNPLKHRLILTGVKISEDTVTGPNERLKKLVEHWQPVFEGKTVDVTKAAVYLNQFSPTIDFSKYRPPDYETLKKFARRSSSTSPGLDGLPYLAWSAHEKCAEVLWDVMCYMLNGGILPDEVNATVQAFLPKGEEPEDSEHHGCHRDPPKVRVLGLRNTSLKIISSTMNAATATVAAEDMLPVLVSLDIAQAFPSFAHQFIRLALKAMGAPEAILMFFDSMCNNILAMAPCAGQYVPLFYIRSGIIQGCGWSGTLYALGTACFLLNLETVPEAQGRGLCRACADDLGLALRASAYLVYLADVMLCMEILAGLELKAPKCHIIPLAGQVNADLILKLKNALLNIVPKFKDFNICDRLTYLGLLLGPGATDQLIYAKAFNKYRSRVMAHSASDAPAVGASWINASILRFPNGAFRLKDWPFLEDWGVPAPRSLQLSMLATIVRAVTSTFNKFTEIRERLHAGLNSYGLQQSLGGAARGALHLSPPWWKTQAFVETMHQIATATSDHVHYPRQLVAPAVEAARAAVANEQPGLAQKHAFASALATRGPDGIGPFLLDRIVKELPRAGELFIHNPAIMHDIQTAMKRLPPSWATAWMRTLSFSWLTSYRIAYPSGRRQCIFGCASGQDKMRHYLVCAPLAQAAGRACGAPPLSTEFAKLGLADQSNESAESIAVACPTYHVLRQETHISAEATPTAARAALRATKTLKKPEMPTYIIHFGSAEPPLITISIQFTSEAAIRIASSFVPSFHFAPSLVPSIHIVSPSPLPCIRIAWQSAAPSLTAVVTTAPIVAKNPAAMAAATMTASTDEKNLAEMAVALHAHTWNTVATQARTPLMDPFRRADFNVAAYVRDTTGQGHERAARVGRQLEEAHSSLEEELQQKIVDCHEELLQSAGSISELDGQLGDVREVVEALKASIARVRGDVLSPFQGVKRRAILLERMQAVNVLVRRLLRFLFDARKLRTQMEAPGKDFSKAAYTIHELELVLEDSSLERVDLLRNEVAWIRETSARVRKQADEDLRNGVKQGNQLALSMALQVFFSLRCLRAQLQQVLSELLEELKQVPLQAGAGFQQSLEINLQVLTAQAHRVYVLDELVRAKTDPLTHRSFASVLEEEGVSSLIGSFWADAAAVIRAKFMKVAQDRTSGRALVAECPKILQALTDAMDKLQAAGRGRTPILKAADRALLVAAAGDLRDEFIRESIKRLTEPVEMMLPNKLLASMSSGGDRFGGGPQGSDASDHDLPTSHDLRRYAQLLASELERCECCPELLLKDVVRNVRSSILFFTTRLEQIVDTSCAELGCFETEEPPRLRSPLPMPSAGHARNARLYGIAHHTLALLKDVIPNRFQATVVTPQVLTTLQQTQESIVMPSLGPLQRVLAHACLHREALGERTEEGSPSLLAACQAASHTSKYLLALFGGGQLLAHQKRLCTLAIRSFLSSAALAKPRGEALRRALVQDMQTLETALCAIDPEFQSHVQHEALVFAEFRKLVFIQSLESADLDGLAEGIPQHLLLAFLVHGLPESVPSLSAFAGVPESTYMESSFLPLWEDQPQALAAFRRSVAELCDSSGLDPGESTVVAFILARLDAVFDRWVPRLLELNSPVPCVDLLREAAAADATVGAPGEGTLAAEVWRLWREDANIAAAVTVEFCASKECADFDDWGEKGGTRNLGCSRGRPVPAQPMKPHAARSQPRAASGALARAGRARAPMSPGLDPPPGQSAGSAPASQEGDVPCVRELLLAHFQNPYLEVEGKLGHRTDRSDFRDKFTAGVSARQFEQLETRLCGGAAFLGLPAGDLPALEVTLDRFVLHPDDPRRRRVARAASGARQNWRLSYTCDGAGRPAGEPFESLHKTRISDCHVASTPSTDSDVSSPPRPAVRPVAIRVSFSEEAPDSPGGAPPVLQERLKRRRTWKSPLFHIQLTRVEMEGRQSFEVEVELQMEVVRARLEDTSGRAEQARLVARELSAALRGLAAWAAEVPRERKRKRLEDFHGALPTIKAALERPEVSEELHRLVSEGPGTLHKAKRYLHGVRPRAAQ</sequence>
<keyword evidence="6" id="KW-0472">Membrane</keyword>
<dbReference type="Pfam" id="PF20649">
    <property type="entry name" value="COG5_C"/>
    <property type="match status" value="1"/>
</dbReference>
<evidence type="ECO:0000256" key="8">
    <source>
        <dbReference type="ARBA" id="ARBA00047740"/>
    </source>
</evidence>
<comment type="subcellular location">
    <subcellularLocation>
        <location evidence="1">Golgi apparatus membrane</location>
        <topology evidence="1">Peripheral membrane protein</topology>
    </subcellularLocation>
</comment>
<reference evidence="13" key="1">
    <citation type="submission" date="2023-10" db="EMBL/GenBank/DDBJ databases">
        <authorList>
            <person name="Chen Y."/>
            <person name="Shah S."/>
            <person name="Dougan E. K."/>
            <person name="Thang M."/>
            <person name="Chan C."/>
        </authorList>
    </citation>
    <scope>NUCLEOTIDE SEQUENCE [LARGE SCALE GENOMIC DNA]</scope>
</reference>
<evidence type="ECO:0000256" key="6">
    <source>
        <dbReference type="ARBA" id="ARBA00023136"/>
    </source>
</evidence>
<organism evidence="13 14">
    <name type="scientific">Prorocentrum cordatum</name>
    <dbReference type="NCBI Taxonomy" id="2364126"/>
    <lineage>
        <taxon>Eukaryota</taxon>
        <taxon>Sar</taxon>
        <taxon>Alveolata</taxon>
        <taxon>Dinophyceae</taxon>
        <taxon>Prorocentrales</taxon>
        <taxon>Prorocentraceae</taxon>
        <taxon>Prorocentrum</taxon>
    </lineage>
</organism>
<dbReference type="EMBL" id="CAUYUJ010007613">
    <property type="protein sequence ID" value="CAK0821358.1"/>
    <property type="molecule type" value="Genomic_DNA"/>
</dbReference>
<dbReference type="InterPro" id="IPR033469">
    <property type="entry name" value="CYTH-like_dom_sf"/>
</dbReference>
<dbReference type="Proteomes" id="UP001189429">
    <property type="component" value="Unassembled WGS sequence"/>
</dbReference>
<name>A0ABN9RQ51_9DINO</name>
<feature type="compositionally biased region" description="Low complexity" evidence="10">
    <location>
        <begin position="655"/>
        <end position="664"/>
    </location>
</feature>
<dbReference type="InterPro" id="IPR049176">
    <property type="entry name" value="COG5_N"/>
</dbReference>
<proteinExistence type="predicted"/>
<dbReference type="PANTHER" id="PTHR13228">
    <property type="entry name" value="CONSERVED OLIGOMERIC GOLGI COMPLEX COMPONENT 5"/>
    <property type="match status" value="1"/>
</dbReference>
<feature type="compositionally biased region" description="Low complexity" evidence="10">
    <location>
        <begin position="2375"/>
        <end position="2389"/>
    </location>
</feature>
<dbReference type="InterPro" id="IPR019465">
    <property type="entry name" value="Cog5"/>
</dbReference>
<keyword evidence="5" id="KW-0333">Golgi apparatus</keyword>
<feature type="non-terminal residue" evidence="13">
    <location>
        <position position="2719"/>
    </location>
</feature>
<evidence type="ECO:0000256" key="3">
    <source>
        <dbReference type="ARBA" id="ARBA00022664"/>
    </source>
</evidence>
<gene>
    <name evidence="13" type="ORF">PCOR1329_LOCUS22703</name>
</gene>
<evidence type="ECO:0000259" key="11">
    <source>
        <dbReference type="Pfam" id="PF10392"/>
    </source>
</evidence>
<evidence type="ECO:0000256" key="4">
    <source>
        <dbReference type="ARBA" id="ARBA00022801"/>
    </source>
</evidence>
<evidence type="ECO:0000256" key="1">
    <source>
        <dbReference type="ARBA" id="ARBA00004395"/>
    </source>
</evidence>
<evidence type="ECO:0000256" key="9">
    <source>
        <dbReference type="SAM" id="Coils"/>
    </source>
</evidence>
<dbReference type="InterPro" id="IPR037009">
    <property type="entry name" value="mRNA_triPase_Cet1_sf"/>
</dbReference>
<feature type="region of interest" description="Disordered" evidence="10">
    <location>
        <begin position="655"/>
        <end position="683"/>
    </location>
</feature>
<feature type="compositionally biased region" description="Low complexity" evidence="10">
    <location>
        <begin position="2401"/>
        <end position="2410"/>
    </location>
</feature>
<dbReference type="SUPFAM" id="SSF55154">
    <property type="entry name" value="CYTH-like phosphatases"/>
    <property type="match status" value="1"/>
</dbReference>
<feature type="region of interest" description="Disordered" evidence="10">
    <location>
        <begin position="1905"/>
        <end position="1924"/>
    </location>
</feature>
<evidence type="ECO:0000256" key="7">
    <source>
        <dbReference type="ARBA" id="ARBA00035028"/>
    </source>
</evidence>
<keyword evidence="9" id="KW-0175">Coiled coil</keyword>
<keyword evidence="3" id="KW-0507">mRNA processing</keyword>
<dbReference type="Gene3D" id="3.20.100.10">
    <property type="entry name" value="mRNA triphosphatase Cet1-like"/>
    <property type="match status" value="1"/>
</dbReference>
<feature type="coiled-coil region" evidence="9">
    <location>
        <begin position="142"/>
        <end position="169"/>
    </location>
</feature>
<evidence type="ECO:0000256" key="5">
    <source>
        <dbReference type="ARBA" id="ARBA00023034"/>
    </source>
</evidence>
<feature type="region of interest" description="Disordered" evidence="10">
    <location>
        <begin position="1"/>
        <end position="47"/>
    </location>
</feature>
<comment type="caution">
    <text evidence="13">The sequence shown here is derived from an EMBL/GenBank/DDBJ whole genome shotgun (WGS) entry which is preliminary data.</text>
</comment>
<dbReference type="Pfam" id="PF10392">
    <property type="entry name" value="COG5_N"/>
    <property type="match status" value="1"/>
</dbReference>
<evidence type="ECO:0000256" key="2">
    <source>
        <dbReference type="ARBA" id="ARBA00020974"/>
    </source>
</evidence>
<keyword evidence="14" id="KW-1185">Reference proteome</keyword>
<feature type="domain" description="Conserved oligomeric Golgi complex subunit 5 helical" evidence="12">
    <location>
        <begin position="1673"/>
        <end position="1845"/>
    </location>
</feature>
<feature type="domain" description="Conserved oligomeric Golgi complex subunit 5 N-terminal" evidence="11">
    <location>
        <begin position="1523"/>
        <end position="1643"/>
    </location>
</feature>
<keyword evidence="4" id="KW-0378">Hydrolase</keyword>
<evidence type="ECO:0000313" key="14">
    <source>
        <dbReference type="Proteomes" id="UP001189429"/>
    </source>
</evidence>
<evidence type="ECO:0000259" key="12">
    <source>
        <dbReference type="Pfam" id="PF20649"/>
    </source>
</evidence>
<evidence type="ECO:0000313" key="13">
    <source>
        <dbReference type="EMBL" id="CAK0821358.1"/>
    </source>
</evidence>
<dbReference type="PANTHER" id="PTHR13228:SF3">
    <property type="entry name" value="CONSERVED OLIGOMERIC GOLGI COMPLEX SUBUNIT 5"/>
    <property type="match status" value="1"/>
</dbReference>
<feature type="region of interest" description="Disordered" evidence="10">
    <location>
        <begin position="2350"/>
        <end position="2411"/>
    </location>
</feature>
<dbReference type="EC" id="3.6.1.74" evidence="7"/>